<comment type="caution">
    <text evidence="1">The sequence shown here is derived from an EMBL/GenBank/DDBJ whole genome shotgun (WGS) entry which is preliminary data.</text>
</comment>
<organism evidence="1 2">
    <name type="scientific">Citrus x changshan-huyou</name>
    <dbReference type="NCBI Taxonomy" id="2935761"/>
    <lineage>
        <taxon>Eukaryota</taxon>
        <taxon>Viridiplantae</taxon>
        <taxon>Streptophyta</taxon>
        <taxon>Embryophyta</taxon>
        <taxon>Tracheophyta</taxon>
        <taxon>Spermatophyta</taxon>
        <taxon>Magnoliopsida</taxon>
        <taxon>eudicotyledons</taxon>
        <taxon>Gunneridae</taxon>
        <taxon>Pentapetalae</taxon>
        <taxon>rosids</taxon>
        <taxon>malvids</taxon>
        <taxon>Sapindales</taxon>
        <taxon>Rutaceae</taxon>
        <taxon>Aurantioideae</taxon>
        <taxon>Citrus</taxon>
    </lineage>
</organism>
<dbReference type="AlphaFoldDB" id="A0AAP0M339"/>
<reference evidence="1 2" key="1">
    <citation type="submission" date="2024-05" db="EMBL/GenBank/DDBJ databases">
        <title>Haplotype-resolved chromosome-level genome assembly of Huyou (Citrus changshanensis).</title>
        <authorList>
            <person name="Miao C."/>
            <person name="Chen W."/>
            <person name="Wu Y."/>
            <person name="Wang L."/>
            <person name="Zhao S."/>
            <person name="Grierson D."/>
            <person name="Xu C."/>
            <person name="Chen K."/>
        </authorList>
    </citation>
    <scope>NUCLEOTIDE SEQUENCE [LARGE SCALE GENOMIC DNA]</scope>
    <source>
        <strain evidence="1">01-14</strain>
        <tissue evidence="1">Leaf</tissue>
    </source>
</reference>
<protein>
    <submittedName>
        <fullName evidence="1">Uncharacterized protein</fullName>
    </submittedName>
</protein>
<sequence>MTPASPLRFSLTLRVTLLFKDFQESYFYLKREDHEDRMTMKPPREYFKIP</sequence>
<dbReference type="EMBL" id="JBCGBO010000006">
    <property type="protein sequence ID" value="KAK9192709.1"/>
    <property type="molecule type" value="Genomic_DNA"/>
</dbReference>
<dbReference type="Proteomes" id="UP001428341">
    <property type="component" value="Unassembled WGS sequence"/>
</dbReference>
<name>A0AAP0M339_9ROSI</name>
<accession>A0AAP0M339</accession>
<evidence type="ECO:0000313" key="1">
    <source>
        <dbReference type="EMBL" id="KAK9192709.1"/>
    </source>
</evidence>
<proteinExistence type="predicted"/>
<evidence type="ECO:0000313" key="2">
    <source>
        <dbReference type="Proteomes" id="UP001428341"/>
    </source>
</evidence>
<gene>
    <name evidence="1" type="ORF">WN944_003402</name>
</gene>
<keyword evidence="2" id="KW-1185">Reference proteome</keyword>